<dbReference type="Proteomes" id="UP001465976">
    <property type="component" value="Unassembled WGS sequence"/>
</dbReference>
<organism evidence="7 8">
    <name type="scientific">Marasmius crinis-equi</name>
    <dbReference type="NCBI Taxonomy" id="585013"/>
    <lineage>
        <taxon>Eukaryota</taxon>
        <taxon>Fungi</taxon>
        <taxon>Dikarya</taxon>
        <taxon>Basidiomycota</taxon>
        <taxon>Agaricomycotina</taxon>
        <taxon>Agaricomycetes</taxon>
        <taxon>Agaricomycetidae</taxon>
        <taxon>Agaricales</taxon>
        <taxon>Marasmiineae</taxon>
        <taxon>Marasmiaceae</taxon>
        <taxon>Marasmius</taxon>
    </lineage>
</organism>
<evidence type="ECO:0000256" key="4">
    <source>
        <dbReference type="PROSITE-ProRule" id="PRU01343"/>
    </source>
</evidence>
<feature type="domain" description="GRF-type" evidence="6">
    <location>
        <begin position="13"/>
        <end position="57"/>
    </location>
</feature>
<feature type="compositionally biased region" description="Low complexity" evidence="5">
    <location>
        <begin position="107"/>
        <end position="128"/>
    </location>
</feature>
<feature type="compositionally biased region" description="Basic and acidic residues" evidence="5">
    <location>
        <begin position="84"/>
        <end position="106"/>
    </location>
</feature>
<comment type="caution">
    <text evidence="7">The sequence shown here is derived from an EMBL/GenBank/DDBJ whole genome shotgun (WGS) entry which is preliminary data.</text>
</comment>
<evidence type="ECO:0000256" key="5">
    <source>
        <dbReference type="SAM" id="MobiDB-lite"/>
    </source>
</evidence>
<feature type="region of interest" description="Disordered" evidence="5">
    <location>
        <begin position="75"/>
        <end position="154"/>
    </location>
</feature>
<evidence type="ECO:0000313" key="7">
    <source>
        <dbReference type="EMBL" id="KAL0568600.1"/>
    </source>
</evidence>
<dbReference type="InterPro" id="IPR052895">
    <property type="entry name" value="HetReg/Transcr_Mod"/>
</dbReference>
<dbReference type="PANTHER" id="PTHR24148">
    <property type="entry name" value="ANKYRIN REPEAT DOMAIN-CONTAINING PROTEIN 39 HOMOLOG-RELATED"/>
    <property type="match status" value="1"/>
</dbReference>
<dbReference type="Pfam" id="PF06985">
    <property type="entry name" value="HET"/>
    <property type="match status" value="1"/>
</dbReference>
<protein>
    <recommendedName>
        <fullName evidence="6">GRF-type domain-containing protein</fullName>
    </recommendedName>
</protein>
<dbReference type="Pfam" id="PF26639">
    <property type="entry name" value="Het-6_barrel"/>
    <property type="match status" value="1"/>
</dbReference>
<evidence type="ECO:0000256" key="2">
    <source>
        <dbReference type="ARBA" id="ARBA00022771"/>
    </source>
</evidence>
<dbReference type="EMBL" id="JBAHYK010001298">
    <property type="protein sequence ID" value="KAL0568600.1"/>
    <property type="molecule type" value="Genomic_DNA"/>
</dbReference>
<reference evidence="7 8" key="1">
    <citation type="submission" date="2024-02" db="EMBL/GenBank/DDBJ databases">
        <title>A draft genome for the cacao thread blight pathogen Marasmius crinis-equi.</title>
        <authorList>
            <person name="Cohen S.P."/>
            <person name="Baruah I.K."/>
            <person name="Amoako-Attah I."/>
            <person name="Bukari Y."/>
            <person name="Meinhardt L.W."/>
            <person name="Bailey B.A."/>
        </authorList>
    </citation>
    <scope>NUCLEOTIDE SEQUENCE [LARGE SCALE GENOMIC DNA]</scope>
    <source>
        <strain evidence="7 8">GH-76</strain>
    </source>
</reference>
<keyword evidence="8" id="KW-1185">Reference proteome</keyword>
<dbReference type="InterPro" id="IPR010666">
    <property type="entry name" value="Znf_GRF"/>
</dbReference>
<dbReference type="InterPro" id="IPR010730">
    <property type="entry name" value="HET"/>
</dbReference>
<accession>A0ABR3F0L7</accession>
<dbReference type="PANTHER" id="PTHR24148:SF64">
    <property type="entry name" value="HETEROKARYON INCOMPATIBILITY DOMAIN-CONTAINING PROTEIN"/>
    <property type="match status" value="1"/>
</dbReference>
<keyword evidence="2 4" id="KW-0863">Zinc-finger</keyword>
<proteinExistence type="predicted"/>
<evidence type="ECO:0000313" key="8">
    <source>
        <dbReference type="Proteomes" id="UP001465976"/>
    </source>
</evidence>
<evidence type="ECO:0000256" key="3">
    <source>
        <dbReference type="ARBA" id="ARBA00022833"/>
    </source>
</evidence>
<keyword evidence="3" id="KW-0862">Zinc</keyword>
<name>A0ABR3F0L7_9AGAR</name>
<evidence type="ECO:0000256" key="1">
    <source>
        <dbReference type="ARBA" id="ARBA00022723"/>
    </source>
</evidence>
<evidence type="ECO:0000259" key="6">
    <source>
        <dbReference type="PROSITE" id="PS51999"/>
    </source>
</evidence>
<dbReference type="PROSITE" id="PS51999">
    <property type="entry name" value="ZF_GRF"/>
    <property type="match status" value="1"/>
</dbReference>
<gene>
    <name evidence="7" type="ORF">V5O48_013388</name>
</gene>
<keyword evidence="1" id="KW-0479">Metal-binding</keyword>
<sequence>MAFSLATSTVRCCICPGGPLAEKRVSYTEKNWGREFWGCRKTQSHGGCDFFMWAGPPPGPPPATPSIVQPTYLELPQTPSTSKRPAESQKTETETETPSKRLKLSEESSQGGSSTSSQTLSASSSLGSPIQISKGGKGKAVVRDAESDEEQSVLSSEEYNLMLEYRNKWHCELDKVIRFKHQRLRDDSDSKSFRLVKIEPWTSDFLLRCSVEEVDLQTKPVYDALSYTWFIDGDLGPPTKGTMQTIVCNGMALDIHQNLYDALLQLRALDRGHPYWIDAICIDQEFDSEKSSQVNMMGEIFSGAETVIVWLGKGSLITSMAIRFTRALFHDSLDRVRAEFSETLGSYFSPTIGLKVIMAVARVGACLLSLPWIIGRGFFERVWTLQEVVLAKRLVFFIGNQQIPLENFANNCSYIDLEPMLEKNTQSMFGQIPLQLRGLKFAFAIRQRFLEGQLCALEKAVAEIRIRKTSKPSDKVFSILSITLADSKDPNLQRLRADYRKKVDKVYCECAMQLLMGQTGLFLLSLVGQLRDEASEHIAYPAVSTAYMTQGVTFVPGLPSWVPDLSAPPRPIPFRDLKQTTFFDTPFPSVEVSFSVPDWKEYFAYSGESPPSLRLNLKVATIGVIKEKGDWVDTKFNLVPWRFLEVPVSLGKTYRPTGEPVIRAFQETLVAGELAAADFHYRTEWGNTAVIDESRFTEWFVAMVEDTPFYGPYVGQYILQDHDMEFSPEESHVDPFEGKGHYTVVENRARGKHKLNAIRHFLDMFDGPQYNLRQKIKERDGGRRAQRGYHVRSALRLDLRPEVRIRPPYMQLFDRFYLHRCLFTTRNGFMGTGPWTVQEGDVVMFVAGGYVPYIFRPSSKEPGCWELVGEAYCHGLMRSNEQGVIEPRGLDYLGEVKFETIAVI</sequence>